<evidence type="ECO:0000256" key="3">
    <source>
        <dbReference type="ARBA" id="ARBA00023015"/>
    </source>
</evidence>
<keyword evidence="4" id="KW-0804">Transcription</keyword>
<dbReference type="GO" id="GO:0003700">
    <property type="term" value="F:DNA-binding transcription factor activity"/>
    <property type="evidence" value="ECO:0007669"/>
    <property type="project" value="InterPro"/>
</dbReference>
<evidence type="ECO:0000256" key="5">
    <source>
        <dbReference type="ARBA" id="ARBA00024937"/>
    </source>
</evidence>
<dbReference type="RefSeq" id="WP_044904403.1">
    <property type="nucleotide sequence ID" value="NZ_JAJTIR010000002.1"/>
</dbReference>
<dbReference type="InterPro" id="IPR014036">
    <property type="entry name" value="DeoR-like_C"/>
</dbReference>
<dbReference type="AlphaFoldDB" id="A0A099IAJ3"/>
<dbReference type="Pfam" id="PF08220">
    <property type="entry name" value="HTH_DeoR"/>
    <property type="match status" value="1"/>
</dbReference>
<dbReference type="Proteomes" id="UP000030008">
    <property type="component" value="Unassembled WGS sequence"/>
</dbReference>
<accession>A0A099IAJ3</accession>
<evidence type="ECO:0000256" key="4">
    <source>
        <dbReference type="ARBA" id="ARBA00023163"/>
    </source>
</evidence>
<dbReference type="SUPFAM" id="SSF100950">
    <property type="entry name" value="NagB/RpiA/CoA transferase-like"/>
    <property type="match status" value="1"/>
</dbReference>
<comment type="caution">
    <text evidence="7">The sequence shown here is derived from an EMBL/GenBank/DDBJ whole genome shotgun (WGS) entry which is preliminary data.</text>
</comment>
<dbReference type="InterPro" id="IPR001034">
    <property type="entry name" value="DeoR_HTH"/>
</dbReference>
<dbReference type="InterPro" id="IPR050313">
    <property type="entry name" value="Carb_Metab_HTH_regulators"/>
</dbReference>
<dbReference type="SUPFAM" id="SSF46785">
    <property type="entry name" value="Winged helix' DNA-binding domain"/>
    <property type="match status" value="1"/>
</dbReference>
<feature type="domain" description="HTH deoR-type" evidence="6">
    <location>
        <begin position="3"/>
        <end position="58"/>
    </location>
</feature>
<keyword evidence="3" id="KW-0805">Transcription regulation</keyword>
<dbReference type="PRINTS" id="PR00037">
    <property type="entry name" value="HTHLACR"/>
</dbReference>
<dbReference type="SMART" id="SM00420">
    <property type="entry name" value="HTH_DEOR"/>
    <property type="match status" value="1"/>
</dbReference>
<proteinExistence type="predicted"/>
<evidence type="ECO:0000256" key="1">
    <source>
        <dbReference type="ARBA" id="ARBA00021390"/>
    </source>
</evidence>
<evidence type="ECO:0000259" key="6">
    <source>
        <dbReference type="PROSITE" id="PS51000"/>
    </source>
</evidence>
<dbReference type="SMART" id="SM01134">
    <property type="entry name" value="DeoRC"/>
    <property type="match status" value="1"/>
</dbReference>
<organism evidence="7 8">
    <name type="scientific">Clostridium innocuum</name>
    <dbReference type="NCBI Taxonomy" id="1522"/>
    <lineage>
        <taxon>Bacteria</taxon>
        <taxon>Bacillati</taxon>
        <taxon>Bacillota</taxon>
        <taxon>Clostridia</taxon>
        <taxon>Eubacteriales</taxon>
        <taxon>Clostridiaceae</taxon>
        <taxon>Clostridium</taxon>
    </lineage>
</organism>
<reference evidence="7 8" key="1">
    <citation type="submission" date="2014-08" db="EMBL/GenBank/DDBJ databases">
        <title>Clostridium innocuum, an unnegligible vancomycin-resistant pathogen causing extra-intestinal infections.</title>
        <authorList>
            <person name="Feng Y."/>
            <person name="Chiu C.-H."/>
        </authorList>
    </citation>
    <scope>NUCLEOTIDE SEQUENCE [LARGE SCALE GENOMIC DNA]</scope>
    <source>
        <strain evidence="7 8">AN88</strain>
    </source>
</reference>
<dbReference type="PANTHER" id="PTHR30363:SF4">
    <property type="entry name" value="GLYCEROL-3-PHOSPHATE REGULON REPRESSOR"/>
    <property type="match status" value="1"/>
</dbReference>
<evidence type="ECO:0000256" key="2">
    <source>
        <dbReference type="ARBA" id="ARBA00022491"/>
    </source>
</evidence>
<dbReference type="InterPro" id="IPR036390">
    <property type="entry name" value="WH_DNA-bd_sf"/>
</dbReference>
<name>A0A099IAJ3_CLOIN</name>
<dbReference type="EMBL" id="JQIF01000020">
    <property type="protein sequence ID" value="KGJ54217.1"/>
    <property type="molecule type" value="Genomic_DNA"/>
</dbReference>
<sequence length="252" mass="28833">MLSAERKLYILKKLESEQTIQVKQIAKELHVSESSIRRDLLELDDENKVDRIYGGAVKKERERILTDEAEIKMMERMSIHYDKKLRICKAASTLVEDGECVFLDGGTSIVPMIHFLSSRPIKIVTNNHLIVQNVQNPKAKIIVIGGEFNTKYRMSEGNEAQNMLRLYNFDRAFIGCAGVSLGMKKAFTAEMATRELKRIAMELSNHNYLLIDDSKLHVKGFCTFAQLDEFEDVFINRTTGMETLPDHFIAVK</sequence>
<gene>
    <name evidence="7" type="ORF">CIAN88_04985</name>
</gene>
<dbReference type="Gene3D" id="1.10.10.10">
    <property type="entry name" value="Winged helix-like DNA-binding domain superfamily/Winged helix DNA-binding domain"/>
    <property type="match status" value="1"/>
</dbReference>
<comment type="function">
    <text evidence="5">Repressor of the lactose catabolism operon. Galactose-6-phosphate is the inducer.</text>
</comment>
<dbReference type="PANTHER" id="PTHR30363">
    <property type="entry name" value="HTH-TYPE TRANSCRIPTIONAL REGULATOR SRLR-RELATED"/>
    <property type="match status" value="1"/>
</dbReference>
<dbReference type="InterPro" id="IPR037171">
    <property type="entry name" value="NagB/RpiA_transferase-like"/>
</dbReference>
<dbReference type="PROSITE" id="PS51000">
    <property type="entry name" value="HTH_DEOR_2"/>
    <property type="match status" value="1"/>
</dbReference>
<keyword evidence="2" id="KW-0678">Repressor</keyword>
<dbReference type="Pfam" id="PF00455">
    <property type="entry name" value="DeoRC"/>
    <property type="match status" value="1"/>
</dbReference>
<evidence type="ECO:0000313" key="8">
    <source>
        <dbReference type="Proteomes" id="UP000030008"/>
    </source>
</evidence>
<dbReference type="InterPro" id="IPR036388">
    <property type="entry name" value="WH-like_DNA-bd_sf"/>
</dbReference>
<evidence type="ECO:0000313" key="7">
    <source>
        <dbReference type="EMBL" id="KGJ54217.1"/>
    </source>
</evidence>
<protein>
    <recommendedName>
        <fullName evidence="1">Lactose phosphotransferase system repressor</fullName>
    </recommendedName>
</protein>